<dbReference type="Proteomes" id="UP000751190">
    <property type="component" value="Unassembled WGS sequence"/>
</dbReference>
<feature type="region of interest" description="Disordered" evidence="1">
    <location>
        <begin position="1"/>
        <end position="26"/>
    </location>
</feature>
<comment type="caution">
    <text evidence="2">The sequence shown here is derived from an EMBL/GenBank/DDBJ whole genome shotgun (WGS) entry which is preliminary data.</text>
</comment>
<evidence type="ECO:0000313" key="2">
    <source>
        <dbReference type="EMBL" id="KAG8461385.1"/>
    </source>
</evidence>
<accession>A0A8J5XEK4</accession>
<sequence>MASRPTNLRSSADARLPAQPRAAGLPAQQQVAQRVLDSLDWMLRQHIEAMKRSDVEFAVDDRLRASTAAGLCEQLAALLRARLPPDAGEFSGDGGCMLPNGIANALHELLRDGDGAWSSFAEC</sequence>
<reference evidence="2" key="1">
    <citation type="submission" date="2021-05" db="EMBL/GenBank/DDBJ databases">
        <title>The genome of the haptophyte Pavlova lutheri (Diacronema luteri, Pavlovales) - a model for lipid biosynthesis in eukaryotic algae.</title>
        <authorList>
            <person name="Hulatt C.J."/>
            <person name="Posewitz M.C."/>
        </authorList>
    </citation>
    <scope>NUCLEOTIDE SEQUENCE</scope>
    <source>
        <strain evidence="2">NIVA-4/92</strain>
    </source>
</reference>
<keyword evidence="3" id="KW-1185">Reference proteome</keyword>
<proteinExistence type="predicted"/>
<organism evidence="2 3">
    <name type="scientific">Diacronema lutheri</name>
    <name type="common">Unicellular marine alga</name>
    <name type="synonym">Monochrysis lutheri</name>
    <dbReference type="NCBI Taxonomy" id="2081491"/>
    <lineage>
        <taxon>Eukaryota</taxon>
        <taxon>Haptista</taxon>
        <taxon>Haptophyta</taxon>
        <taxon>Pavlovophyceae</taxon>
        <taxon>Pavlovales</taxon>
        <taxon>Pavlovaceae</taxon>
        <taxon>Diacronema</taxon>
    </lineage>
</organism>
<dbReference type="EMBL" id="JAGTXO010000026">
    <property type="protein sequence ID" value="KAG8461385.1"/>
    <property type="molecule type" value="Genomic_DNA"/>
</dbReference>
<evidence type="ECO:0000256" key="1">
    <source>
        <dbReference type="SAM" id="MobiDB-lite"/>
    </source>
</evidence>
<dbReference type="AlphaFoldDB" id="A0A8J5XEK4"/>
<feature type="compositionally biased region" description="Polar residues" evidence="1">
    <location>
        <begin position="1"/>
        <end position="10"/>
    </location>
</feature>
<protein>
    <submittedName>
        <fullName evidence="2">Uncharacterized protein</fullName>
    </submittedName>
</protein>
<evidence type="ECO:0000313" key="3">
    <source>
        <dbReference type="Proteomes" id="UP000751190"/>
    </source>
</evidence>
<name>A0A8J5XEK4_DIALT</name>
<gene>
    <name evidence="2" type="ORF">KFE25_010572</name>
</gene>